<gene>
    <name evidence="3" type="ORF">JIN83_07455</name>
</gene>
<comment type="caution">
    <text evidence="3">The sequence shown here is derived from an EMBL/GenBank/DDBJ whole genome shotgun (WGS) entry which is preliminary data.</text>
</comment>
<keyword evidence="2" id="KW-0812">Transmembrane</keyword>
<protein>
    <submittedName>
        <fullName evidence="3">Efflux transporter outer membrane subunit</fullName>
    </submittedName>
</protein>
<dbReference type="PANTHER" id="PTHR30203">
    <property type="entry name" value="OUTER MEMBRANE CATION EFFLUX PROTEIN"/>
    <property type="match status" value="1"/>
</dbReference>
<comment type="similarity">
    <text evidence="1 2">Belongs to the outer membrane factor (OMF) (TC 1.B.17) family.</text>
</comment>
<dbReference type="InterPro" id="IPR010131">
    <property type="entry name" value="MdtP/NodT-like"/>
</dbReference>
<accession>A0AAE2SAY9</accession>
<dbReference type="InterPro" id="IPR003423">
    <property type="entry name" value="OMP_efflux"/>
</dbReference>
<proteinExistence type="inferred from homology"/>
<dbReference type="Proteomes" id="UP000634206">
    <property type="component" value="Unassembled WGS sequence"/>
</dbReference>
<dbReference type="Gene3D" id="1.20.1600.10">
    <property type="entry name" value="Outer membrane efflux proteins (OEP)"/>
    <property type="match status" value="1"/>
</dbReference>
<evidence type="ECO:0000313" key="3">
    <source>
        <dbReference type="EMBL" id="MBK1854791.1"/>
    </source>
</evidence>
<dbReference type="GO" id="GO:0015562">
    <property type="term" value="F:efflux transmembrane transporter activity"/>
    <property type="evidence" value="ECO:0007669"/>
    <property type="project" value="InterPro"/>
</dbReference>
<evidence type="ECO:0000256" key="2">
    <source>
        <dbReference type="RuleBase" id="RU362097"/>
    </source>
</evidence>
<dbReference type="PROSITE" id="PS51257">
    <property type="entry name" value="PROKAR_LIPOPROTEIN"/>
    <property type="match status" value="1"/>
</dbReference>
<comment type="subcellular location">
    <subcellularLocation>
        <location evidence="2">Cell membrane</location>
        <topology evidence="2">Lipid-anchor</topology>
    </subcellularLocation>
</comment>
<name>A0AAE2SAY9_9BACT</name>
<dbReference type="NCBIfam" id="TIGR01845">
    <property type="entry name" value="outer_NodT"/>
    <property type="match status" value="1"/>
</dbReference>
<evidence type="ECO:0000313" key="4">
    <source>
        <dbReference type="Proteomes" id="UP000634206"/>
    </source>
</evidence>
<dbReference type="Gene3D" id="2.20.200.10">
    <property type="entry name" value="Outer membrane efflux proteins (OEP)"/>
    <property type="match status" value="1"/>
</dbReference>
<dbReference type="Pfam" id="PF02321">
    <property type="entry name" value="OEP"/>
    <property type="match status" value="2"/>
</dbReference>
<keyword evidence="4" id="KW-1185">Reference proteome</keyword>
<dbReference type="EMBL" id="JAENIG010000004">
    <property type="protein sequence ID" value="MBK1854791.1"/>
    <property type="molecule type" value="Genomic_DNA"/>
</dbReference>
<reference evidence="3" key="1">
    <citation type="submission" date="2021-01" db="EMBL/GenBank/DDBJ databases">
        <title>Modified the classification status of verrucomicrobia.</title>
        <authorList>
            <person name="Feng X."/>
        </authorList>
    </citation>
    <scope>NUCLEOTIDE SEQUENCE</scope>
    <source>
        <strain evidence="3">5K15</strain>
    </source>
</reference>
<dbReference type="GO" id="GO:0005886">
    <property type="term" value="C:plasma membrane"/>
    <property type="evidence" value="ECO:0007669"/>
    <property type="project" value="UniProtKB-SubCell"/>
</dbReference>
<evidence type="ECO:0000256" key="1">
    <source>
        <dbReference type="ARBA" id="ARBA00007613"/>
    </source>
</evidence>
<keyword evidence="2" id="KW-0449">Lipoprotein</keyword>
<dbReference type="AlphaFoldDB" id="A0AAE2SAY9"/>
<sequence>MNLKSVYSRIVPVLLAGWVVGCVPPSSLDSRGPMVSGGVRYQESSRSGAFGQGSWWRSFSDATLNKQVNTALSANLAQRQLGERINQASASLRVQGAALFPQVDLAATGEAESSGYRESSFGGLFSWELDVFGRLRSGVRASQSELDATVQDWLGGRLILSAAVAETHFIALEQRARLKVLREQIETNQTLLDLVQLRVGQGISSRVDLLQQERQLDATRALVPPAEAELAAAEYALDVLTGRAPGQRSRNVRNILPSLPTRPVAGVPSDLLQNRPDLLAQWNRILTLDAKVGEALADRMPRFVIGASLGVENTDSVSSLISSLLGELTAPITDGGRRRAEVSRSQAELRAALLGYSNSYLEAVRDVETSLVRERKQAQQIQLTERQLATARKTLKETRIRYSQGLTDYLPVIEALGAVQSLELSMVSLQRQALTLRVGLHRALGGPMPRVQPPLNPS</sequence>
<keyword evidence="2" id="KW-0564">Palmitate</keyword>
<dbReference type="SUPFAM" id="SSF56954">
    <property type="entry name" value="Outer membrane efflux proteins (OEP)"/>
    <property type="match status" value="1"/>
</dbReference>
<keyword evidence="2" id="KW-1134">Transmembrane beta strand</keyword>
<keyword evidence="2" id="KW-0472">Membrane</keyword>
<dbReference type="RefSeq" id="WP_309489402.1">
    <property type="nucleotide sequence ID" value="NZ_JAENIG010000004.1"/>
</dbReference>
<organism evidence="3 4">
    <name type="scientific">Oceaniferula flava</name>
    <dbReference type="NCBI Taxonomy" id="2800421"/>
    <lineage>
        <taxon>Bacteria</taxon>
        <taxon>Pseudomonadati</taxon>
        <taxon>Verrucomicrobiota</taxon>
        <taxon>Verrucomicrobiia</taxon>
        <taxon>Verrucomicrobiales</taxon>
        <taxon>Verrucomicrobiaceae</taxon>
        <taxon>Oceaniferula</taxon>
    </lineage>
</organism>